<feature type="compositionally biased region" description="Polar residues" evidence="5">
    <location>
        <begin position="1"/>
        <end position="22"/>
    </location>
</feature>
<evidence type="ECO:0000256" key="4">
    <source>
        <dbReference type="ARBA" id="ARBA00022840"/>
    </source>
</evidence>
<evidence type="ECO:0000256" key="1">
    <source>
        <dbReference type="ARBA" id="ARBA00022741"/>
    </source>
</evidence>
<evidence type="ECO:0000256" key="3">
    <source>
        <dbReference type="ARBA" id="ARBA00022806"/>
    </source>
</evidence>
<dbReference type="GO" id="GO:0005524">
    <property type="term" value="F:ATP binding"/>
    <property type="evidence" value="ECO:0007669"/>
    <property type="project" value="UniProtKB-KW"/>
</dbReference>
<accession>A0A644Y1S5</accession>
<sequence length="410" mass="46633">MYNNRNTSFGRSNRGYQQTNFGRFNAPRPRFRNARKPRKFGENLDTSLFIKKACEIVTIEEAEVLHNFDDFGFDQILLKNIKNKGYTKPTQIQDQVISFVISGQDVLGIASTGTGKTAAFALPLIDQIVKHPEKRILVLAPTRELAMQIRQEIRSFTFGLKVYVSLAIGGAFLKEQIRDIQRDPHIIVGTPGRIKDLGDRRVINFAKMDTLVLDEVDRMLDMGFIHDIKEIVSKIPANRQTLFFSATMDRKMEGLVDSFLNNPAKVSIKAQNSSDHVEQNVVMVNRNNKQEVLIKLLQQEEFKKVLIFGATKRMVENVSNNLIDTGFRAGSLHGNKTQQKRQNVLRMFKENVINVLVATDVAARGLDVADITHVINFDKPNNYEDYIHRIGRTGRANAKGYALTFVETRY</sequence>
<dbReference type="Pfam" id="PF00271">
    <property type="entry name" value="Helicase_C"/>
    <property type="match status" value="1"/>
</dbReference>
<dbReference type="AlphaFoldDB" id="A0A644Y1S5"/>
<dbReference type="PROSITE" id="PS51192">
    <property type="entry name" value="HELICASE_ATP_BIND_1"/>
    <property type="match status" value="1"/>
</dbReference>
<comment type="caution">
    <text evidence="9">The sequence shown here is derived from an EMBL/GenBank/DDBJ whole genome shotgun (WGS) entry which is preliminary data.</text>
</comment>
<keyword evidence="2 9" id="KW-0378">Hydrolase</keyword>
<dbReference type="PROSITE" id="PS51195">
    <property type="entry name" value="Q_MOTIF"/>
    <property type="match status" value="1"/>
</dbReference>
<dbReference type="GO" id="GO:0003676">
    <property type="term" value="F:nucleic acid binding"/>
    <property type="evidence" value="ECO:0007669"/>
    <property type="project" value="InterPro"/>
</dbReference>
<feature type="region of interest" description="Disordered" evidence="5">
    <location>
        <begin position="1"/>
        <end position="28"/>
    </location>
</feature>
<dbReference type="Gene3D" id="3.40.50.300">
    <property type="entry name" value="P-loop containing nucleotide triphosphate hydrolases"/>
    <property type="match status" value="2"/>
</dbReference>
<dbReference type="CDD" id="cd00268">
    <property type="entry name" value="DEADc"/>
    <property type="match status" value="1"/>
</dbReference>
<evidence type="ECO:0000256" key="2">
    <source>
        <dbReference type="ARBA" id="ARBA00022801"/>
    </source>
</evidence>
<dbReference type="GO" id="GO:0016787">
    <property type="term" value="F:hydrolase activity"/>
    <property type="evidence" value="ECO:0007669"/>
    <property type="project" value="UniProtKB-KW"/>
</dbReference>
<organism evidence="9">
    <name type="scientific">bioreactor metagenome</name>
    <dbReference type="NCBI Taxonomy" id="1076179"/>
    <lineage>
        <taxon>unclassified sequences</taxon>
        <taxon>metagenomes</taxon>
        <taxon>ecological metagenomes</taxon>
    </lineage>
</organism>
<name>A0A644Y1S5_9ZZZZ</name>
<dbReference type="PROSITE" id="PS51194">
    <property type="entry name" value="HELICASE_CTER"/>
    <property type="match status" value="1"/>
</dbReference>
<dbReference type="SMART" id="SM00487">
    <property type="entry name" value="DEXDc"/>
    <property type="match status" value="1"/>
</dbReference>
<dbReference type="SMART" id="SM00490">
    <property type="entry name" value="HELICc"/>
    <property type="match status" value="1"/>
</dbReference>
<dbReference type="InterPro" id="IPR050079">
    <property type="entry name" value="DEAD_box_RNA_helicase"/>
</dbReference>
<dbReference type="SUPFAM" id="SSF52540">
    <property type="entry name" value="P-loop containing nucleoside triphosphate hydrolases"/>
    <property type="match status" value="1"/>
</dbReference>
<dbReference type="InterPro" id="IPR011545">
    <property type="entry name" value="DEAD/DEAH_box_helicase_dom"/>
</dbReference>
<dbReference type="CDD" id="cd18787">
    <property type="entry name" value="SF2_C_DEAD"/>
    <property type="match status" value="1"/>
</dbReference>
<proteinExistence type="predicted"/>
<dbReference type="GO" id="GO:0003724">
    <property type="term" value="F:RNA helicase activity"/>
    <property type="evidence" value="ECO:0007669"/>
    <property type="project" value="UniProtKB-EC"/>
</dbReference>
<feature type="domain" description="DEAD-box RNA helicase Q" evidence="8">
    <location>
        <begin position="66"/>
        <end position="94"/>
    </location>
</feature>
<keyword evidence="3 9" id="KW-0347">Helicase</keyword>
<dbReference type="Pfam" id="PF00270">
    <property type="entry name" value="DEAD"/>
    <property type="match status" value="1"/>
</dbReference>
<dbReference type="InterPro" id="IPR001650">
    <property type="entry name" value="Helicase_C-like"/>
</dbReference>
<feature type="domain" description="Helicase C-terminal" evidence="7">
    <location>
        <begin position="288"/>
        <end position="410"/>
    </location>
</feature>
<evidence type="ECO:0000259" key="8">
    <source>
        <dbReference type="PROSITE" id="PS51195"/>
    </source>
</evidence>
<dbReference type="EC" id="3.6.4.13" evidence="9"/>
<gene>
    <name evidence="9" type="primary">cshA_17</name>
    <name evidence="9" type="ORF">SDC9_66913</name>
</gene>
<dbReference type="InterPro" id="IPR044742">
    <property type="entry name" value="DEAD/DEAH_RhlB"/>
</dbReference>
<evidence type="ECO:0000259" key="6">
    <source>
        <dbReference type="PROSITE" id="PS51192"/>
    </source>
</evidence>
<reference evidence="9" key="1">
    <citation type="submission" date="2019-08" db="EMBL/GenBank/DDBJ databases">
        <authorList>
            <person name="Kucharzyk K."/>
            <person name="Murdoch R.W."/>
            <person name="Higgins S."/>
            <person name="Loffler F."/>
        </authorList>
    </citation>
    <scope>NUCLEOTIDE SEQUENCE</scope>
</reference>
<protein>
    <submittedName>
        <fullName evidence="9">ATP-dependent RNA helicase CshA</fullName>
        <ecNumber evidence="9">3.6.4.13</ecNumber>
    </submittedName>
</protein>
<evidence type="ECO:0000256" key="5">
    <source>
        <dbReference type="SAM" id="MobiDB-lite"/>
    </source>
</evidence>
<keyword evidence="4" id="KW-0067">ATP-binding</keyword>
<feature type="domain" description="Helicase ATP-binding" evidence="6">
    <location>
        <begin position="97"/>
        <end position="266"/>
    </location>
</feature>
<dbReference type="PANTHER" id="PTHR47959">
    <property type="entry name" value="ATP-DEPENDENT RNA HELICASE RHLE-RELATED"/>
    <property type="match status" value="1"/>
</dbReference>
<dbReference type="EMBL" id="VSSQ01003393">
    <property type="protein sequence ID" value="MPM20483.1"/>
    <property type="molecule type" value="Genomic_DNA"/>
</dbReference>
<dbReference type="InterPro" id="IPR014014">
    <property type="entry name" value="RNA_helicase_DEAD_Q_motif"/>
</dbReference>
<evidence type="ECO:0000259" key="7">
    <source>
        <dbReference type="PROSITE" id="PS51194"/>
    </source>
</evidence>
<dbReference type="InterPro" id="IPR014001">
    <property type="entry name" value="Helicase_ATP-bd"/>
</dbReference>
<keyword evidence="1" id="KW-0547">Nucleotide-binding</keyword>
<dbReference type="GO" id="GO:0005829">
    <property type="term" value="C:cytosol"/>
    <property type="evidence" value="ECO:0007669"/>
    <property type="project" value="TreeGrafter"/>
</dbReference>
<dbReference type="PANTHER" id="PTHR47959:SF13">
    <property type="entry name" value="ATP-DEPENDENT RNA HELICASE RHLE"/>
    <property type="match status" value="1"/>
</dbReference>
<dbReference type="InterPro" id="IPR027417">
    <property type="entry name" value="P-loop_NTPase"/>
</dbReference>
<evidence type="ECO:0000313" key="9">
    <source>
        <dbReference type="EMBL" id="MPM20483.1"/>
    </source>
</evidence>